<evidence type="ECO:0000313" key="2">
    <source>
        <dbReference type="Proteomes" id="UP001497700"/>
    </source>
</evidence>
<name>A0ACB9Z6Z4_9PEZI</name>
<sequence length="438" mass="48695">MAIIERNGRLGGHCETWTDPSSGVPVDYGVVIHQPLQAVYDFFKKFHIPLLNMSSVSWNVPRDPANASLPAVCYSSIRKDVDFRDGSNVDRGVNLEVDDAFSRLGSILSNYPYLLQGYDLPDPIPEDLIIPFGAFLEKHNLTAVIPTYYQFSQGMGNLLDIPTIYAVKYFNLGDLQALTQGYLTVADGDTSKLYRKAGDYVGRPNIFTQSTIVSTRRQNTTSGNLELLISTKGEGLRLLSCKQALLTIPPTLMNLGGWDLSAEEYAVFSQYVNANGYWTGLVTDVGLSSTTTYWNAAATTPFQIPVLPGMYVLTPVGVVDNVWEVKFGSNTVDLSDDLVQDYIQAQIRTLRNANNATSSAKEPSFLAFSSHTPFQLQVTPEAIWDGFFRNLTSLQGGFGGRMFYSGAAFHTPYSALLWRFNQEVVLPLMMQQTERRWM</sequence>
<reference evidence="1 2" key="1">
    <citation type="journal article" date="2022" name="New Phytol.">
        <title>Ecological generalism drives hyperdiversity of secondary metabolite gene clusters in xylarialean endophytes.</title>
        <authorList>
            <person name="Franco M.E.E."/>
            <person name="Wisecaver J.H."/>
            <person name="Arnold A.E."/>
            <person name="Ju Y.M."/>
            <person name="Slot J.C."/>
            <person name="Ahrendt S."/>
            <person name="Moore L.P."/>
            <person name="Eastman K.E."/>
            <person name="Scott K."/>
            <person name="Konkel Z."/>
            <person name="Mondo S.J."/>
            <person name="Kuo A."/>
            <person name="Hayes R.D."/>
            <person name="Haridas S."/>
            <person name="Andreopoulos B."/>
            <person name="Riley R."/>
            <person name="LaButti K."/>
            <person name="Pangilinan J."/>
            <person name="Lipzen A."/>
            <person name="Amirebrahimi M."/>
            <person name="Yan J."/>
            <person name="Adam C."/>
            <person name="Keymanesh K."/>
            <person name="Ng V."/>
            <person name="Louie K."/>
            <person name="Northen T."/>
            <person name="Drula E."/>
            <person name="Henrissat B."/>
            <person name="Hsieh H.M."/>
            <person name="Youens-Clark K."/>
            <person name="Lutzoni F."/>
            <person name="Miadlikowska J."/>
            <person name="Eastwood D.C."/>
            <person name="Hamelin R.C."/>
            <person name="Grigoriev I.V."/>
            <person name="U'Ren J.M."/>
        </authorList>
    </citation>
    <scope>NUCLEOTIDE SEQUENCE [LARGE SCALE GENOMIC DNA]</scope>
    <source>
        <strain evidence="1 2">CBS 119005</strain>
    </source>
</reference>
<gene>
    <name evidence="1" type="ORF">F4820DRAFT_230103</name>
</gene>
<protein>
    <submittedName>
        <fullName evidence="1">Uncharacterized protein</fullName>
    </submittedName>
</protein>
<organism evidence="1 2">
    <name type="scientific">Hypoxylon rubiginosum</name>
    <dbReference type="NCBI Taxonomy" id="110542"/>
    <lineage>
        <taxon>Eukaryota</taxon>
        <taxon>Fungi</taxon>
        <taxon>Dikarya</taxon>
        <taxon>Ascomycota</taxon>
        <taxon>Pezizomycotina</taxon>
        <taxon>Sordariomycetes</taxon>
        <taxon>Xylariomycetidae</taxon>
        <taxon>Xylariales</taxon>
        <taxon>Hypoxylaceae</taxon>
        <taxon>Hypoxylon</taxon>
    </lineage>
</organism>
<proteinExistence type="predicted"/>
<accession>A0ACB9Z6Z4</accession>
<dbReference type="Proteomes" id="UP001497700">
    <property type="component" value="Unassembled WGS sequence"/>
</dbReference>
<evidence type="ECO:0000313" key="1">
    <source>
        <dbReference type="EMBL" id="KAI4867116.1"/>
    </source>
</evidence>
<keyword evidence="2" id="KW-1185">Reference proteome</keyword>
<dbReference type="EMBL" id="MU393451">
    <property type="protein sequence ID" value="KAI4867116.1"/>
    <property type="molecule type" value="Genomic_DNA"/>
</dbReference>
<comment type="caution">
    <text evidence="1">The sequence shown here is derived from an EMBL/GenBank/DDBJ whole genome shotgun (WGS) entry which is preliminary data.</text>
</comment>